<feature type="site" description="Stabilizes the basic form of H active site to accept a proton" evidence="7">
    <location>
        <position position="98"/>
    </location>
</feature>
<evidence type="ECO:0000256" key="9">
    <source>
        <dbReference type="RuleBase" id="RU004320"/>
    </source>
</evidence>
<dbReference type="AlphaFoldDB" id="A0A2H0WXW4"/>
<dbReference type="NCBIfam" id="TIGR00447">
    <property type="entry name" value="pth"/>
    <property type="match status" value="1"/>
</dbReference>
<comment type="subcellular location">
    <subcellularLocation>
        <location evidence="7">Cytoplasm</location>
    </subcellularLocation>
</comment>
<keyword evidence="2 7" id="KW-0820">tRNA-binding</keyword>
<feature type="binding site" evidence="7">
    <location>
        <position position="73"/>
    </location>
    <ligand>
        <name>tRNA</name>
        <dbReference type="ChEBI" id="CHEBI:17843"/>
    </ligand>
</feature>
<name>A0A2H0WXW4_9BACT</name>
<dbReference type="GO" id="GO:0072344">
    <property type="term" value="P:rescue of stalled ribosome"/>
    <property type="evidence" value="ECO:0007669"/>
    <property type="project" value="UniProtKB-UniRule"/>
</dbReference>
<dbReference type="GO" id="GO:0005737">
    <property type="term" value="C:cytoplasm"/>
    <property type="evidence" value="ECO:0007669"/>
    <property type="project" value="UniProtKB-SubCell"/>
</dbReference>
<feature type="active site" description="Proton acceptor" evidence="7">
    <location>
        <position position="30"/>
    </location>
</feature>
<dbReference type="PROSITE" id="PS01195">
    <property type="entry name" value="PEPT_TRNA_HYDROL_1"/>
    <property type="match status" value="1"/>
</dbReference>
<evidence type="ECO:0000313" key="10">
    <source>
        <dbReference type="EMBL" id="PIS17503.1"/>
    </source>
</evidence>
<dbReference type="CDD" id="cd00462">
    <property type="entry name" value="PTH"/>
    <property type="match status" value="1"/>
</dbReference>
<keyword evidence="4 7" id="KW-0694">RNA-binding</keyword>
<dbReference type="HAMAP" id="MF_00083">
    <property type="entry name" value="Pept_tRNA_hydro_bact"/>
    <property type="match status" value="1"/>
</dbReference>
<evidence type="ECO:0000256" key="3">
    <source>
        <dbReference type="ARBA" id="ARBA00022801"/>
    </source>
</evidence>
<sequence length="192" mass="21823">MQADRGYNMIIMILVVGLGNPGKKYQKNRHNVGFRAIDELRSSQHFASARVIDRLAKQKPKDFVLAEPQTFMNKSGQAVKSLIQFYKAKPENLWVVHDDIDLPLGEIKISKNRGSAGHKGVQSIIDALKTKDFNRVRIGICPKTGKSKNVEKFVLQNFTKQEEEILKESIPKTIDLLMSEINKVNKTQNYEV</sequence>
<keyword evidence="3 7" id="KW-0378">Hydrolase</keyword>
<comment type="function">
    <text evidence="7">Catalyzes the release of premature peptidyl moieties from peptidyl-tRNA molecules trapped in stalled 50S ribosomal subunits, and thus maintains levels of free tRNAs and 50S ribosomes.</text>
</comment>
<reference evidence="11" key="1">
    <citation type="submission" date="2017-09" db="EMBL/GenBank/DDBJ databases">
        <title>Depth-based differentiation of microbial function through sediment-hosted aquifers and enrichment of novel symbionts in the deep terrestrial subsurface.</title>
        <authorList>
            <person name="Probst A.J."/>
            <person name="Ladd B."/>
            <person name="Jarett J.K."/>
            <person name="Geller-Mcgrath D.E."/>
            <person name="Sieber C.M.K."/>
            <person name="Emerson J.B."/>
            <person name="Anantharaman K."/>
            <person name="Thomas B.C."/>
            <person name="Malmstrom R."/>
            <person name="Stieglmeier M."/>
            <person name="Klingl A."/>
            <person name="Woyke T."/>
            <person name="Ryan C.M."/>
            <person name="Banfield J.F."/>
        </authorList>
    </citation>
    <scope>NUCLEOTIDE SEQUENCE [LARGE SCALE GENOMIC DNA]</scope>
</reference>
<comment type="caution">
    <text evidence="7">Lacks conserved residue(s) required for the propagation of feature annotation.</text>
</comment>
<dbReference type="InterPro" id="IPR018171">
    <property type="entry name" value="Pept_tRNA_hydro_CS"/>
</dbReference>
<evidence type="ECO:0000256" key="6">
    <source>
        <dbReference type="ARBA" id="ARBA00050038"/>
    </source>
</evidence>
<dbReference type="Gene3D" id="3.40.50.1470">
    <property type="entry name" value="Peptidyl-tRNA hydrolase"/>
    <property type="match status" value="1"/>
</dbReference>
<evidence type="ECO:0000256" key="5">
    <source>
        <dbReference type="ARBA" id="ARBA00038063"/>
    </source>
</evidence>
<proteinExistence type="inferred from homology"/>
<dbReference type="Pfam" id="PF01195">
    <property type="entry name" value="Pept_tRNA_hydro"/>
    <property type="match status" value="1"/>
</dbReference>
<comment type="similarity">
    <text evidence="5 7 9">Belongs to the PTH family.</text>
</comment>
<gene>
    <name evidence="7" type="primary">pth</name>
    <name evidence="10" type="ORF">COT59_00270</name>
</gene>
<evidence type="ECO:0000256" key="7">
    <source>
        <dbReference type="HAMAP-Rule" id="MF_00083"/>
    </source>
</evidence>
<dbReference type="EC" id="3.1.1.29" evidence="1 7"/>
<dbReference type="InterPro" id="IPR036416">
    <property type="entry name" value="Pept_tRNA_hydro_sf"/>
</dbReference>
<dbReference type="PANTHER" id="PTHR17224">
    <property type="entry name" value="PEPTIDYL-TRNA HYDROLASE"/>
    <property type="match status" value="1"/>
</dbReference>
<accession>A0A2H0WXW4</accession>
<dbReference type="GO" id="GO:0006515">
    <property type="term" value="P:protein quality control for misfolded or incompletely synthesized proteins"/>
    <property type="evidence" value="ECO:0007669"/>
    <property type="project" value="UniProtKB-UniRule"/>
</dbReference>
<protein>
    <recommendedName>
        <fullName evidence="6 7">Peptidyl-tRNA hydrolase</fullName>
        <shortName evidence="7">Pth</shortName>
        <ecNumber evidence="1 7">3.1.1.29</ecNumber>
    </recommendedName>
</protein>
<evidence type="ECO:0000256" key="1">
    <source>
        <dbReference type="ARBA" id="ARBA00013260"/>
    </source>
</evidence>
<dbReference type="Proteomes" id="UP000229675">
    <property type="component" value="Unassembled WGS sequence"/>
</dbReference>
<dbReference type="SUPFAM" id="SSF53178">
    <property type="entry name" value="Peptidyl-tRNA hydrolase-like"/>
    <property type="match status" value="1"/>
</dbReference>
<feature type="binding site" evidence="7">
    <location>
        <position position="71"/>
    </location>
    <ligand>
        <name>tRNA</name>
        <dbReference type="ChEBI" id="CHEBI:17843"/>
    </ligand>
</feature>
<evidence type="ECO:0000256" key="2">
    <source>
        <dbReference type="ARBA" id="ARBA00022555"/>
    </source>
</evidence>
<keyword evidence="7" id="KW-0963">Cytoplasm</keyword>
<comment type="subunit">
    <text evidence="7">Monomer.</text>
</comment>
<evidence type="ECO:0000256" key="8">
    <source>
        <dbReference type="RuleBase" id="RU000673"/>
    </source>
</evidence>
<feature type="binding site" evidence="7">
    <location>
        <position position="25"/>
    </location>
    <ligand>
        <name>tRNA</name>
        <dbReference type="ChEBI" id="CHEBI:17843"/>
    </ligand>
</feature>
<dbReference type="GO" id="GO:0000049">
    <property type="term" value="F:tRNA binding"/>
    <property type="evidence" value="ECO:0007669"/>
    <property type="project" value="UniProtKB-UniRule"/>
</dbReference>
<dbReference type="PANTHER" id="PTHR17224:SF1">
    <property type="entry name" value="PEPTIDYL-TRNA HYDROLASE"/>
    <property type="match status" value="1"/>
</dbReference>
<comment type="catalytic activity">
    <reaction evidence="7 8">
        <text>an N-acyl-L-alpha-aminoacyl-tRNA + H2O = an N-acyl-L-amino acid + a tRNA + H(+)</text>
        <dbReference type="Rhea" id="RHEA:54448"/>
        <dbReference type="Rhea" id="RHEA-COMP:10123"/>
        <dbReference type="Rhea" id="RHEA-COMP:13883"/>
        <dbReference type="ChEBI" id="CHEBI:15377"/>
        <dbReference type="ChEBI" id="CHEBI:15378"/>
        <dbReference type="ChEBI" id="CHEBI:59874"/>
        <dbReference type="ChEBI" id="CHEBI:78442"/>
        <dbReference type="ChEBI" id="CHEBI:138191"/>
        <dbReference type="EC" id="3.1.1.29"/>
    </reaction>
</comment>
<comment type="caution">
    <text evidence="10">The sequence shown here is derived from an EMBL/GenBank/DDBJ whole genome shotgun (WGS) entry which is preliminary data.</text>
</comment>
<organism evidence="10 11">
    <name type="scientific">Candidatus Nealsonbacteria bacterium CG09_land_8_20_14_0_10_42_14</name>
    <dbReference type="NCBI Taxonomy" id="1974707"/>
    <lineage>
        <taxon>Bacteria</taxon>
        <taxon>Candidatus Nealsoniibacteriota</taxon>
    </lineage>
</organism>
<dbReference type="EMBL" id="PEZD01000007">
    <property type="protein sequence ID" value="PIS17503.1"/>
    <property type="molecule type" value="Genomic_DNA"/>
</dbReference>
<dbReference type="InterPro" id="IPR001328">
    <property type="entry name" value="Pept_tRNA_hydro"/>
</dbReference>
<comment type="function">
    <text evidence="7">Hydrolyzes ribosome-free peptidyl-tRNAs (with 1 or more amino acids incorporated), which drop off the ribosome during protein synthesis, or as a result of ribosome stalling.</text>
</comment>
<feature type="site" description="Discriminates between blocked and unblocked aminoacyl-tRNA" evidence="7">
    <location>
        <position position="20"/>
    </location>
</feature>
<dbReference type="FunFam" id="3.40.50.1470:FF:000001">
    <property type="entry name" value="Peptidyl-tRNA hydrolase"/>
    <property type="match status" value="1"/>
</dbReference>
<dbReference type="GO" id="GO:0004045">
    <property type="term" value="F:peptidyl-tRNA hydrolase activity"/>
    <property type="evidence" value="ECO:0007669"/>
    <property type="project" value="UniProtKB-UniRule"/>
</dbReference>
<evidence type="ECO:0000256" key="4">
    <source>
        <dbReference type="ARBA" id="ARBA00022884"/>
    </source>
</evidence>
<evidence type="ECO:0000313" key="11">
    <source>
        <dbReference type="Proteomes" id="UP000229675"/>
    </source>
</evidence>